<dbReference type="PROSITE" id="PS00639">
    <property type="entry name" value="THIOL_PROTEASE_HIS"/>
    <property type="match status" value="1"/>
</dbReference>
<protein>
    <submittedName>
        <fullName evidence="1">Uncharacterized protein</fullName>
    </submittedName>
</protein>
<evidence type="ECO:0000313" key="1">
    <source>
        <dbReference type="EMBL" id="SAL94832.1"/>
    </source>
</evidence>
<sequence>MRQQNEFKDGGLQGIGASAVARLHTFNGSHFFGLDEMHMIGHGLAKMLHTLFQPISSNPMANKRDKQRYLSTPDYPFSLGSLKMKTVGRDMVDSQDDIPVSFFNGNWQDIDVYSGSARAVDWMDFLLFVVPTLIVPSLHYPEARQIINDLIISIHYCLSWKITDSDLSFIETSIANFQAYLSRKVNAGHLERKCCTINIHYLGHIAYMIRCLGPLPVFSCRSLERTIGQYKSKSLSKSLPGSSYQLILEKQSSSNLNHALAALGEGSVPDLMLLGKPDCSSAPPDPVSYDILHDATSQYFERQGHDNIPFDNNFIFSYHRSVKLKGKVYRSLFFNPAGTTVNLGQSTVLFNTGSNDYFFGVVHFFFQVQLAGCYHNLVSLQLLKGVSKSNRVDSNIYPTWRHAQRFYDPLIVLNIDSMVDGVGIVVV</sequence>
<dbReference type="AlphaFoldDB" id="A0A163IQJ1"/>
<dbReference type="OMA" id="IAYMIRC"/>
<name>A0A163IQJ1_ABSGL</name>
<dbReference type="OrthoDB" id="2289822at2759"/>
<dbReference type="Proteomes" id="UP000078561">
    <property type="component" value="Unassembled WGS sequence"/>
</dbReference>
<gene>
    <name evidence="1" type="primary">ABSGL_00122.1 scaffold 296</name>
</gene>
<keyword evidence="2" id="KW-1185">Reference proteome</keyword>
<dbReference type="InParanoid" id="A0A163IQJ1"/>
<accession>A0A163IQJ1</accession>
<dbReference type="EMBL" id="LT550006">
    <property type="protein sequence ID" value="SAL94832.1"/>
    <property type="molecule type" value="Genomic_DNA"/>
</dbReference>
<reference evidence="1" key="1">
    <citation type="submission" date="2016-04" db="EMBL/GenBank/DDBJ databases">
        <authorList>
            <person name="Evans L.H."/>
            <person name="Alamgir A."/>
            <person name="Owens N."/>
            <person name="Weber N.D."/>
            <person name="Virtaneva K."/>
            <person name="Barbian K."/>
            <person name="Babar A."/>
            <person name="Rosenke K."/>
        </authorList>
    </citation>
    <scope>NUCLEOTIDE SEQUENCE [LARGE SCALE GENOMIC DNA]</scope>
    <source>
        <strain evidence="1">CBS 101.48</strain>
    </source>
</reference>
<organism evidence="1">
    <name type="scientific">Absidia glauca</name>
    <name type="common">Pin mould</name>
    <dbReference type="NCBI Taxonomy" id="4829"/>
    <lineage>
        <taxon>Eukaryota</taxon>
        <taxon>Fungi</taxon>
        <taxon>Fungi incertae sedis</taxon>
        <taxon>Mucoromycota</taxon>
        <taxon>Mucoromycotina</taxon>
        <taxon>Mucoromycetes</taxon>
        <taxon>Mucorales</taxon>
        <taxon>Cunninghamellaceae</taxon>
        <taxon>Absidia</taxon>
    </lineage>
</organism>
<proteinExistence type="predicted"/>
<dbReference type="InterPro" id="IPR025660">
    <property type="entry name" value="Pept_his_AS"/>
</dbReference>
<evidence type="ECO:0000313" key="2">
    <source>
        <dbReference type="Proteomes" id="UP000078561"/>
    </source>
</evidence>
<feature type="non-terminal residue" evidence="1">
    <location>
        <position position="427"/>
    </location>
</feature>
<dbReference type="STRING" id="4829.A0A163IQJ1"/>